<dbReference type="PANTHER" id="PTHR11567:SF110">
    <property type="entry name" value="2-PHOSPHOXYLOSE PHOSPHATASE 1"/>
    <property type="match status" value="1"/>
</dbReference>
<dbReference type="CDD" id="cd07061">
    <property type="entry name" value="HP_HAP_like"/>
    <property type="match status" value="1"/>
</dbReference>
<name>A0A2Z4XWC9_9GAMM</name>
<evidence type="ECO:0000256" key="1">
    <source>
        <dbReference type="ARBA" id="ARBA00005375"/>
    </source>
</evidence>
<evidence type="ECO:0000313" key="3">
    <source>
        <dbReference type="EMBL" id="AXA33161.1"/>
    </source>
</evidence>
<keyword evidence="2" id="KW-0378">Hydrolase</keyword>
<dbReference type="OrthoDB" id="5605418at2"/>
<keyword evidence="6" id="KW-1185">Reference proteome</keyword>
<dbReference type="PROSITE" id="PS00616">
    <property type="entry name" value="HIS_ACID_PHOSPHAT_1"/>
    <property type="match status" value="1"/>
</dbReference>
<dbReference type="Gene3D" id="3.40.50.1240">
    <property type="entry name" value="Phosphoglycerate mutase-like"/>
    <property type="match status" value="1"/>
</dbReference>
<reference evidence="3 5" key="1">
    <citation type="submission" date="2017-06" db="EMBL/GenBank/DDBJ databases">
        <title>Complete genome of Francisella adeliensis.</title>
        <authorList>
            <person name="Vallesi A."/>
            <person name="Sjodin A."/>
        </authorList>
    </citation>
    <scope>NUCLEOTIDE SEQUENCE [LARGE SCALE GENOMIC DNA]</scope>
    <source>
        <strain evidence="3 5">FDC440</strain>
    </source>
</reference>
<organism evidence="3 5">
    <name type="scientific">Francisella adeliensis</name>
    <dbReference type="NCBI Taxonomy" id="2007306"/>
    <lineage>
        <taxon>Bacteria</taxon>
        <taxon>Pseudomonadati</taxon>
        <taxon>Pseudomonadota</taxon>
        <taxon>Gammaproteobacteria</taxon>
        <taxon>Thiotrichales</taxon>
        <taxon>Francisellaceae</taxon>
        <taxon>Francisella</taxon>
    </lineage>
</organism>
<dbReference type="InterPro" id="IPR029033">
    <property type="entry name" value="His_PPase_superfam"/>
</dbReference>
<evidence type="ECO:0000313" key="6">
    <source>
        <dbReference type="Proteomes" id="UP000681131"/>
    </source>
</evidence>
<protein>
    <submittedName>
        <fullName evidence="3">Acid phosphatase</fullName>
    </submittedName>
    <submittedName>
        <fullName evidence="4">Histidine-type phosphatase</fullName>
    </submittedName>
</protein>
<sequence length="352" mass="39640">MKKTLLIITLLLSLIPVAYSEGKLVFVSLITRHGDRAPFANIVNADYKWGTSLSELTPIGMNQEYNLGKRLRERYINQFKLLSNNYENQSIFTLSSHTNRTVVSAQSLLVGLYPPGTGPSLKYGSPAIQGRFQPIPIMTLSEDSKLVSYPYEDYLKVLKKHIYQSPAWLKKTKEVEPSFKKWQQILGNKITGLNDIITVGDVLIVAKAHGKPLPKGLSQKDADQIIKITDWGLAQQFKSQKVAYTLNGELTNKILIDLISASTGDSKYKMTYYSGHDLTLLGIMGTLGVPLNESPSYASHIEFELYQDDGNYSVKIRYNDQYIKLPIMDKDNSCTLEAFSNYITMINNKFSK</sequence>
<gene>
    <name evidence="3" type="ORF">CDH04_01430</name>
    <name evidence="4" type="ORF">FZC43_01430</name>
</gene>
<dbReference type="RefSeq" id="WP_112869334.1">
    <property type="nucleotide sequence ID" value="NZ_CP021781.1"/>
</dbReference>
<dbReference type="InterPro" id="IPR000560">
    <property type="entry name" value="His_Pase_clade-2"/>
</dbReference>
<evidence type="ECO:0000313" key="4">
    <source>
        <dbReference type="EMBL" id="QIW11389.1"/>
    </source>
</evidence>
<dbReference type="InterPro" id="IPR050645">
    <property type="entry name" value="Histidine_acid_phosphatase"/>
</dbReference>
<dbReference type="GO" id="GO:0016791">
    <property type="term" value="F:phosphatase activity"/>
    <property type="evidence" value="ECO:0007669"/>
    <property type="project" value="TreeGrafter"/>
</dbReference>
<evidence type="ECO:0000313" key="5">
    <source>
        <dbReference type="Proteomes" id="UP000251120"/>
    </source>
</evidence>
<dbReference type="Pfam" id="PF00328">
    <property type="entry name" value="His_Phos_2"/>
    <property type="match status" value="2"/>
</dbReference>
<dbReference type="Proteomes" id="UP000251120">
    <property type="component" value="Chromosome"/>
</dbReference>
<proteinExistence type="inferred from homology"/>
<dbReference type="Proteomes" id="UP000681131">
    <property type="component" value="Chromosome"/>
</dbReference>
<dbReference type="KEGG" id="fad:CDH04_01430"/>
<comment type="similarity">
    <text evidence="1">Belongs to the histidine acid phosphatase family.</text>
</comment>
<evidence type="ECO:0000256" key="2">
    <source>
        <dbReference type="ARBA" id="ARBA00022801"/>
    </source>
</evidence>
<dbReference type="EMBL" id="CP043424">
    <property type="protein sequence ID" value="QIW11389.1"/>
    <property type="molecule type" value="Genomic_DNA"/>
</dbReference>
<dbReference type="AlphaFoldDB" id="A0A2Z4XWC9"/>
<dbReference type="EMBL" id="CP021781">
    <property type="protein sequence ID" value="AXA33161.1"/>
    <property type="molecule type" value="Genomic_DNA"/>
</dbReference>
<dbReference type="InterPro" id="IPR033379">
    <property type="entry name" value="Acid_Pase_AS"/>
</dbReference>
<dbReference type="PANTHER" id="PTHR11567">
    <property type="entry name" value="ACID PHOSPHATASE-RELATED"/>
    <property type="match status" value="1"/>
</dbReference>
<accession>A0A2Z4XWC9</accession>
<reference evidence="4 6" key="2">
    <citation type="submission" date="2019-08" db="EMBL/GenBank/DDBJ databases">
        <title>Complete genome sequences of Francisella adeliensis (FSC1325 and FSC1326).</title>
        <authorList>
            <person name="Ohrman C."/>
            <person name="Uneklint I."/>
            <person name="Vallesi A."/>
            <person name="Karlsson L."/>
            <person name="Sjodin A."/>
        </authorList>
    </citation>
    <scope>NUCLEOTIDE SEQUENCE [LARGE SCALE GENOMIC DNA]</scope>
    <source>
        <strain evidence="4 6">FSC1325</strain>
    </source>
</reference>
<dbReference type="SUPFAM" id="SSF53254">
    <property type="entry name" value="Phosphoglycerate mutase-like"/>
    <property type="match status" value="1"/>
</dbReference>